<evidence type="ECO:0000313" key="15">
    <source>
        <dbReference type="Proteomes" id="UP001177595"/>
    </source>
</evidence>
<name>A0AA95GM83_9GAMM</name>
<protein>
    <submittedName>
        <fullName evidence="14">TonB-dependent receptor</fullName>
    </submittedName>
</protein>
<evidence type="ECO:0000256" key="5">
    <source>
        <dbReference type="ARBA" id="ARBA00022692"/>
    </source>
</evidence>
<evidence type="ECO:0000256" key="9">
    <source>
        <dbReference type="PROSITE-ProRule" id="PRU01360"/>
    </source>
</evidence>
<reference evidence="14" key="1">
    <citation type="submission" date="2023-04" db="EMBL/GenBank/DDBJ databases">
        <title>Genome dynamics across the evolutionary transition to endosymbiosis.</title>
        <authorList>
            <person name="Siozios S."/>
            <person name="Nadal-Jimenez P."/>
            <person name="Azagi T."/>
            <person name="Sprong H."/>
            <person name="Frost C.L."/>
            <person name="Parratt S.R."/>
            <person name="Taylor G."/>
            <person name="Brettell L."/>
            <person name="Lew K.C."/>
            <person name="Croft L."/>
            <person name="King K.C."/>
            <person name="Brockhurst M.A."/>
            <person name="Hypsa V."/>
            <person name="Novakova E."/>
            <person name="Darby A.C."/>
            <person name="Hurst G.D.D."/>
        </authorList>
    </citation>
    <scope>NUCLEOTIDE SEQUENCE</scope>
    <source>
        <strain evidence="14">APv</strain>
    </source>
</reference>
<feature type="coiled-coil region" evidence="11">
    <location>
        <begin position="619"/>
        <end position="651"/>
    </location>
</feature>
<dbReference type="SUPFAM" id="SSF56935">
    <property type="entry name" value="Porins"/>
    <property type="match status" value="1"/>
</dbReference>
<keyword evidence="7 9" id="KW-0472">Membrane</keyword>
<keyword evidence="8 9" id="KW-0998">Cell outer membrane</keyword>
<dbReference type="Gene3D" id="2.170.130.10">
    <property type="entry name" value="TonB-dependent receptor, plug domain"/>
    <property type="match status" value="1"/>
</dbReference>
<dbReference type="AlphaFoldDB" id="A0AA95GM83"/>
<accession>A0AA95GM83</accession>
<dbReference type="InterPro" id="IPR012910">
    <property type="entry name" value="Plug_dom"/>
</dbReference>
<dbReference type="Pfam" id="PF00593">
    <property type="entry name" value="TonB_dep_Rec_b-barrel"/>
    <property type="match status" value="1"/>
</dbReference>
<dbReference type="Proteomes" id="UP001177595">
    <property type="component" value="Chromosome"/>
</dbReference>
<dbReference type="PROSITE" id="PS52016">
    <property type="entry name" value="TONB_DEPENDENT_REC_3"/>
    <property type="match status" value="1"/>
</dbReference>
<sequence length="1047" mass="119952">MYFLNCHQKPIAFAISLSTLVIPAISYAEQQSSNKQANTEKKHLGKIQVSDMSQQDEQGYDNIYDKNISNIYIGKEMIERFKGSSPADLFQSTPGVYSGEARNGAAIDPNIRGIQGQGRIPLTVDGTEQSITVTRGYNGANNRNYLDPNLISSIEIEKGPSLSRHIKSSVGGGITIKTININDILPANENFGFAVKLEGSNNAIKPRLKNLPLGEDYRNLPEGMKAYAFLFDDPLINIHPHHYHDRKLGGLDDYAYRVAVGLRQEKFDLLLASSYRNKGNYFAGTRGANRYCDSVTNEKKKEFTNTRIIIDPYMPFVANIYHPGKEVPNTSNMMKSLLLKNNWHLTDDLTVNFTYRDSRLEFGDIMPSRLGFVDVERNLVPQWPLAQVHQKAGSANLKYQSLDSRWFDFYLSAWFNHTDANTNSAGGYPRAPKDRDADWDNFTFYKFGTAIKNPTIDGSLINSANNSNENNRWGLDISNIFTLTPNLNLTLNGRFQNEKLINHTEYTGVKVSYFQYPGKEGRRQEYQLGFKFDWQPVEFLTFSAGANYVTYWSIDDLVNRKRTEKISGYQKSGYLAGYNVPFFQSVNQQDYDNDAYADDWKKRIKKLAASKHHIYMTEIARLTEALADNKNQLNEQEKIALANNIDKLKKQRIELTLATRKEYTEQDEYLIKIGTNKQVQIPDKNGTNYRPKSITLLYNPNDGKLHKKDNPFFTGKINIDEETIDAKTGKTVKRYYSKQITDGDKILVARPEDTLWQKEKKRKDHGIAPVLSAGISITDDLSVYLRYAESVRMPSLYEDGVGFSDERRIVMGEKTKPERAKTQEFGIHYNLANLLKTEKHADIKLIYFDTTIENVFDRDMAYNFTQMDRQLLSGIEIQGRYDNDFIFSDISYVYNIKNKVCDLNTSHYLDPYNQHNIPECIDGGFPGGFLRTAIQPKYSLNMNLGARLWDKKIKIGSRFTYHSKAENRDEKHLMIIKPLSYLGTNNNPMRWDPIFTIDAYVNYKINDNMSVELTGTNLTDEYYLDPLTRSMMPAPGRTFKLSFNSKF</sequence>
<gene>
    <name evidence="14" type="ORF">QE210_17360</name>
</gene>
<feature type="domain" description="TonB-dependent receptor-like beta-barrel" evidence="12">
    <location>
        <begin position="512"/>
        <end position="1018"/>
    </location>
</feature>
<evidence type="ECO:0000256" key="11">
    <source>
        <dbReference type="SAM" id="Coils"/>
    </source>
</evidence>
<evidence type="ECO:0000256" key="2">
    <source>
        <dbReference type="ARBA" id="ARBA00009810"/>
    </source>
</evidence>
<dbReference type="InterPro" id="IPR036942">
    <property type="entry name" value="Beta-barrel_TonB_sf"/>
</dbReference>
<evidence type="ECO:0000256" key="7">
    <source>
        <dbReference type="ARBA" id="ARBA00023136"/>
    </source>
</evidence>
<evidence type="ECO:0000256" key="4">
    <source>
        <dbReference type="ARBA" id="ARBA00022452"/>
    </source>
</evidence>
<evidence type="ECO:0000256" key="3">
    <source>
        <dbReference type="ARBA" id="ARBA00022448"/>
    </source>
</evidence>
<dbReference type="PANTHER" id="PTHR30069:SF41">
    <property type="entry name" value="HEME_HEMOPEXIN UTILIZATION PROTEIN C"/>
    <property type="match status" value="1"/>
</dbReference>
<dbReference type="Pfam" id="PF07715">
    <property type="entry name" value="Plug"/>
    <property type="match status" value="1"/>
</dbReference>
<dbReference type="EMBL" id="CP123504">
    <property type="protein sequence ID" value="WGM01542.1"/>
    <property type="molecule type" value="Genomic_DNA"/>
</dbReference>
<dbReference type="Gene3D" id="2.40.170.20">
    <property type="entry name" value="TonB-dependent receptor, beta-barrel domain"/>
    <property type="match status" value="2"/>
</dbReference>
<evidence type="ECO:0000259" key="12">
    <source>
        <dbReference type="Pfam" id="PF00593"/>
    </source>
</evidence>
<dbReference type="PANTHER" id="PTHR30069">
    <property type="entry name" value="TONB-DEPENDENT OUTER MEMBRANE RECEPTOR"/>
    <property type="match status" value="1"/>
</dbReference>
<comment type="subcellular location">
    <subcellularLocation>
        <location evidence="1 9">Cell outer membrane</location>
        <topology evidence="1 9">Multi-pass membrane protein</topology>
    </subcellularLocation>
</comment>
<evidence type="ECO:0000256" key="8">
    <source>
        <dbReference type="ARBA" id="ARBA00023237"/>
    </source>
</evidence>
<dbReference type="InterPro" id="IPR039426">
    <property type="entry name" value="TonB-dep_rcpt-like"/>
</dbReference>
<keyword evidence="3 9" id="KW-0813">Transport</keyword>
<keyword evidence="5 9" id="KW-0812">Transmembrane</keyword>
<dbReference type="InterPro" id="IPR000531">
    <property type="entry name" value="Beta-barrel_TonB"/>
</dbReference>
<evidence type="ECO:0000256" key="1">
    <source>
        <dbReference type="ARBA" id="ARBA00004571"/>
    </source>
</evidence>
<evidence type="ECO:0000259" key="13">
    <source>
        <dbReference type="Pfam" id="PF07715"/>
    </source>
</evidence>
<keyword evidence="11" id="KW-0175">Coiled coil</keyword>
<dbReference type="InterPro" id="IPR037066">
    <property type="entry name" value="Plug_dom_sf"/>
</dbReference>
<comment type="similarity">
    <text evidence="2 9 10">Belongs to the TonB-dependent receptor family.</text>
</comment>
<keyword evidence="14" id="KW-0675">Receptor</keyword>
<organism evidence="14 15">
    <name type="scientific">Arsenophonus nasoniae</name>
    <name type="common">son-killer infecting Nasonia vitripennis</name>
    <dbReference type="NCBI Taxonomy" id="638"/>
    <lineage>
        <taxon>Bacteria</taxon>
        <taxon>Pseudomonadati</taxon>
        <taxon>Pseudomonadota</taxon>
        <taxon>Gammaproteobacteria</taxon>
        <taxon>Enterobacterales</taxon>
        <taxon>Morganellaceae</taxon>
        <taxon>Arsenophonus</taxon>
    </lineage>
</organism>
<dbReference type="GO" id="GO:0044718">
    <property type="term" value="P:siderophore transmembrane transport"/>
    <property type="evidence" value="ECO:0007669"/>
    <property type="project" value="TreeGrafter"/>
</dbReference>
<dbReference type="GO" id="GO:0015344">
    <property type="term" value="F:siderophore uptake transmembrane transporter activity"/>
    <property type="evidence" value="ECO:0007669"/>
    <property type="project" value="TreeGrafter"/>
</dbReference>
<keyword evidence="6 10" id="KW-0798">TonB box</keyword>
<evidence type="ECO:0000256" key="6">
    <source>
        <dbReference type="ARBA" id="ARBA00023077"/>
    </source>
</evidence>
<dbReference type="GO" id="GO:0009279">
    <property type="term" value="C:cell outer membrane"/>
    <property type="evidence" value="ECO:0007669"/>
    <property type="project" value="UniProtKB-SubCell"/>
</dbReference>
<evidence type="ECO:0000313" key="14">
    <source>
        <dbReference type="EMBL" id="WGM01542.1"/>
    </source>
</evidence>
<dbReference type="RefSeq" id="WP_280625058.1">
    <property type="nucleotide sequence ID" value="NZ_CP123504.1"/>
</dbReference>
<keyword evidence="4 9" id="KW-1134">Transmembrane beta strand</keyword>
<evidence type="ECO:0000256" key="10">
    <source>
        <dbReference type="RuleBase" id="RU003357"/>
    </source>
</evidence>
<proteinExistence type="inferred from homology"/>
<feature type="domain" description="TonB-dependent receptor plug" evidence="13">
    <location>
        <begin position="72"/>
        <end position="172"/>
    </location>
</feature>